<gene>
    <name evidence="1" type="ORF">HY912_09570</name>
</gene>
<dbReference type="AlphaFoldDB" id="A0A9D6Z3M8"/>
<dbReference type="Proteomes" id="UP000807825">
    <property type="component" value="Unassembled WGS sequence"/>
</dbReference>
<evidence type="ECO:0000313" key="2">
    <source>
        <dbReference type="Proteomes" id="UP000807825"/>
    </source>
</evidence>
<evidence type="ECO:0000313" key="1">
    <source>
        <dbReference type="EMBL" id="MBI5249732.1"/>
    </source>
</evidence>
<proteinExistence type="predicted"/>
<comment type="caution">
    <text evidence="1">The sequence shown here is derived from an EMBL/GenBank/DDBJ whole genome shotgun (WGS) entry which is preliminary data.</text>
</comment>
<reference evidence="1" key="1">
    <citation type="submission" date="2020-07" db="EMBL/GenBank/DDBJ databases">
        <title>Huge and variable diversity of episymbiotic CPR bacteria and DPANN archaea in groundwater ecosystems.</title>
        <authorList>
            <person name="He C.Y."/>
            <person name="Keren R."/>
            <person name="Whittaker M."/>
            <person name="Farag I.F."/>
            <person name="Doudna J."/>
            <person name="Cate J.H.D."/>
            <person name="Banfield J.F."/>
        </authorList>
    </citation>
    <scope>NUCLEOTIDE SEQUENCE</scope>
    <source>
        <strain evidence="1">NC_groundwater_1664_Pr3_B-0.1um_52_9</strain>
    </source>
</reference>
<protein>
    <submittedName>
        <fullName evidence="1">Uncharacterized protein</fullName>
    </submittedName>
</protein>
<dbReference type="EMBL" id="JACRDE010000260">
    <property type="protein sequence ID" value="MBI5249732.1"/>
    <property type="molecule type" value="Genomic_DNA"/>
</dbReference>
<name>A0A9D6Z3M8_9BACT</name>
<accession>A0A9D6Z3M8</accession>
<sequence length="154" mass="16622">MAEKQVDVRAVQGVLYGVYKALYGVVGEGAAAVMRKAAPDILDMFAHLGVDFSCVDDVNKLSTKLGETMVSTGMCEKMNFSLNGNELTTNITQCSFFPLTMKLKEDGIPPFGCPFAALTIAIAEKNLGKRARLKSLEPVGNPGDTRLVVELFDK</sequence>
<organism evidence="1 2">
    <name type="scientific">Desulfomonile tiedjei</name>
    <dbReference type="NCBI Taxonomy" id="2358"/>
    <lineage>
        <taxon>Bacteria</taxon>
        <taxon>Pseudomonadati</taxon>
        <taxon>Thermodesulfobacteriota</taxon>
        <taxon>Desulfomonilia</taxon>
        <taxon>Desulfomonilales</taxon>
        <taxon>Desulfomonilaceae</taxon>
        <taxon>Desulfomonile</taxon>
    </lineage>
</organism>